<keyword evidence="13" id="KW-0560">Oxidoreductase</keyword>
<evidence type="ECO:0000256" key="21">
    <source>
        <dbReference type="SAM" id="Phobius"/>
    </source>
</evidence>
<proteinExistence type="inferred from homology"/>
<dbReference type="EMBL" id="JACYWE010000010">
    <property type="protein sequence ID" value="MBD8507718.1"/>
    <property type="molecule type" value="Genomic_DNA"/>
</dbReference>
<evidence type="ECO:0000256" key="11">
    <source>
        <dbReference type="ARBA" id="ARBA00022982"/>
    </source>
</evidence>
<evidence type="ECO:0000256" key="3">
    <source>
        <dbReference type="ARBA" id="ARBA00010651"/>
    </source>
</evidence>
<gene>
    <name evidence="23" type="ORF">HT102_14615</name>
</gene>
<dbReference type="PANTHER" id="PTHR10134">
    <property type="entry name" value="CYTOCHROME B-C1 COMPLEX SUBUNIT RIESKE, MITOCHONDRIAL"/>
    <property type="match status" value="1"/>
</dbReference>
<dbReference type="Gene3D" id="2.102.10.10">
    <property type="entry name" value="Rieske [2Fe-2S] iron-sulphur domain"/>
    <property type="match status" value="1"/>
</dbReference>
<keyword evidence="5" id="KW-0813">Transport</keyword>
<dbReference type="CDD" id="cd03467">
    <property type="entry name" value="Rieske"/>
    <property type="match status" value="1"/>
</dbReference>
<evidence type="ECO:0000256" key="15">
    <source>
        <dbReference type="ARBA" id="ARBA00023014"/>
    </source>
</evidence>
<keyword evidence="16 21" id="KW-0472">Membrane</keyword>
<keyword evidence="24" id="KW-1185">Reference proteome</keyword>
<sequence length="392" mass="44000">MSNADRNTPGNKNPSEEELASMSQEELARLGTNLDDVDVIFRRNRWPAKGTKAEKRAERQIAFWFALSGLSALAFIAVFLFWPWEHKSLGEEGYNLYNWATPLYGLTFGMAILSIGIAAVLIAKKMIPEEIAVQQRHDGPSDAVDQKTSVALLKDAYDTSTIGRRNMIKLSAIFGVGTFAVAAPVALAGGMVKNPWADGDDSPLWTSPWDPDYPGQTVYLRRDTGRIDDIVLVRAEDLDAGAMETVFPFKEEWRGDLYKLRYSLRHQYAPVMLIRLRSSDTARVVKRQGQEDFNYGDYFAYSKICTHLACPTSLYEQQTQRILCPCHQSQFDALQYAKPVFGPATRALPQLPITVDEEGFLVARGGFIEPVGPAFWERPNYTEIPDLGERES</sequence>
<evidence type="ECO:0000256" key="7">
    <source>
        <dbReference type="ARBA" id="ARBA00022660"/>
    </source>
</evidence>
<evidence type="ECO:0000256" key="13">
    <source>
        <dbReference type="ARBA" id="ARBA00023002"/>
    </source>
</evidence>
<feature type="transmembrane region" description="Helical" evidence="21">
    <location>
        <begin position="61"/>
        <end position="82"/>
    </location>
</feature>
<feature type="compositionally biased region" description="Polar residues" evidence="20">
    <location>
        <begin position="1"/>
        <end position="13"/>
    </location>
</feature>
<comment type="caution">
    <text evidence="23">The sequence shown here is derived from an EMBL/GenBank/DDBJ whole genome shotgun (WGS) entry which is preliminary data.</text>
</comment>
<dbReference type="GO" id="GO:0046872">
    <property type="term" value="F:metal ion binding"/>
    <property type="evidence" value="ECO:0007669"/>
    <property type="project" value="UniProtKB-KW"/>
</dbReference>
<keyword evidence="11" id="KW-0249">Electron transport</keyword>
<keyword evidence="14" id="KW-0408">Iron</keyword>
<dbReference type="AlphaFoldDB" id="A0A927JEN2"/>
<dbReference type="Pfam" id="PF19297">
    <property type="entry name" value="QcrA_N"/>
    <property type="match status" value="1"/>
</dbReference>
<keyword evidence="17" id="KW-1015">Disulfide bond</keyword>
<comment type="function">
    <text evidence="1">Iron-sulfur subunit of the cytochrome bc1 complex, an essential component of the respiratory electron transport chain required for ATP synthesis. The bc1 complex catalyzes the oxidation of menaquinol and the reduction of cytochrome c in the respiratory chain. The bc1 complex operates through a Q-cycle mechanism that couples electron transfer to generation of the proton gradient that drives ATP synthesis.</text>
</comment>
<dbReference type="GO" id="GO:0005886">
    <property type="term" value="C:plasma membrane"/>
    <property type="evidence" value="ECO:0007669"/>
    <property type="project" value="UniProtKB-SubCell"/>
</dbReference>
<evidence type="ECO:0000256" key="18">
    <source>
        <dbReference type="ARBA" id="ARBA00029586"/>
    </source>
</evidence>
<evidence type="ECO:0000256" key="14">
    <source>
        <dbReference type="ARBA" id="ARBA00023004"/>
    </source>
</evidence>
<dbReference type="InterPro" id="IPR045603">
    <property type="entry name" value="QcrA_N"/>
</dbReference>
<evidence type="ECO:0000313" key="23">
    <source>
        <dbReference type="EMBL" id="MBD8507718.1"/>
    </source>
</evidence>
<keyword evidence="7" id="KW-0679">Respiratory chain</keyword>
<protein>
    <recommendedName>
        <fullName evidence="4">Cytochrome bc1 complex Rieske iron-sulfur subunit</fullName>
    </recommendedName>
    <alternativeName>
        <fullName evidence="18">Cytochrome bc1 reductase complex subunit QcrA</fullName>
    </alternativeName>
    <alternativeName>
        <fullName evidence="19">Rieske iron-sulfur protein</fullName>
    </alternativeName>
</protein>
<evidence type="ECO:0000256" key="8">
    <source>
        <dbReference type="ARBA" id="ARBA00022692"/>
    </source>
</evidence>
<evidence type="ECO:0000256" key="17">
    <source>
        <dbReference type="ARBA" id="ARBA00023157"/>
    </source>
</evidence>
<organism evidence="23 24">
    <name type="scientific">Lolliginicoccus lacisalsi</name>
    <dbReference type="NCBI Taxonomy" id="2742202"/>
    <lineage>
        <taxon>Bacteria</taxon>
        <taxon>Bacillati</taxon>
        <taxon>Actinomycetota</taxon>
        <taxon>Actinomycetes</taxon>
        <taxon>Mycobacteriales</taxon>
        <taxon>Hoyosellaceae</taxon>
        <taxon>Lolliginicoccus</taxon>
    </lineage>
</organism>
<feature type="transmembrane region" description="Helical" evidence="21">
    <location>
        <begin position="102"/>
        <end position="123"/>
    </location>
</feature>
<feature type="region of interest" description="Disordered" evidence="20">
    <location>
        <begin position="1"/>
        <end position="22"/>
    </location>
</feature>
<evidence type="ECO:0000256" key="5">
    <source>
        <dbReference type="ARBA" id="ARBA00022448"/>
    </source>
</evidence>
<evidence type="ECO:0000256" key="10">
    <source>
        <dbReference type="ARBA" id="ARBA00022723"/>
    </source>
</evidence>
<keyword evidence="10" id="KW-0479">Metal-binding</keyword>
<dbReference type="GO" id="GO:0004497">
    <property type="term" value="F:monooxygenase activity"/>
    <property type="evidence" value="ECO:0007669"/>
    <property type="project" value="UniProtKB-ARBA"/>
</dbReference>
<accession>A0A927JEN2</accession>
<dbReference type="GO" id="GO:0051537">
    <property type="term" value="F:2 iron, 2 sulfur cluster binding"/>
    <property type="evidence" value="ECO:0007669"/>
    <property type="project" value="UniProtKB-KW"/>
</dbReference>
<evidence type="ECO:0000256" key="4">
    <source>
        <dbReference type="ARBA" id="ARBA00015816"/>
    </source>
</evidence>
<evidence type="ECO:0000256" key="6">
    <source>
        <dbReference type="ARBA" id="ARBA00022475"/>
    </source>
</evidence>
<dbReference type="InterPro" id="IPR014349">
    <property type="entry name" value="Rieske_Fe-S_prot"/>
</dbReference>
<dbReference type="SUPFAM" id="SSF50022">
    <property type="entry name" value="ISP domain"/>
    <property type="match status" value="1"/>
</dbReference>
<reference evidence="23" key="1">
    <citation type="submission" date="2020-09" db="EMBL/GenBank/DDBJ databases">
        <title>Hoyosella lacisalsi sp. nov., a halotolerant actinobacterium isolated from soil of Lake Gudzhirganskoe.</title>
        <authorList>
            <person name="Yang Q."/>
            <person name="Guo P.Y."/>
            <person name="Liu S.W."/>
            <person name="Li F.N."/>
            <person name="Sun C.H."/>
        </authorList>
    </citation>
    <scope>NUCLEOTIDE SEQUENCE</scope>
    <source>
        <strain evidence="23">G463</strain>
    </source>
</reference>
<keyword evidence="15" id="KW-0411">Iron-sulfur</keyword>
<evidence type="ECO:0000313" key="24">
    <source>
        <dbReference type="Proteomes" id="UP000642993"/>
    </source>
</evidence>
<evidence type="ECO:0000259" key="22">
    <source>
        <dbReference type="PROSITE" id="PS51296"/>
    </source>
</evidence>
<name>A0A927JEN2_9ACTN</name>
<dbReference type="Pfam" id="PF00355">
    <property type="entry name" value="Rieske"/>
    <property type="match status" value="1"/>
</dbReference>
<keyword evidence="6" id="KW-1003">Cell membrane</keyword>
<dbReference type="Proteomes" id="UP000642993">
    <property type="component" value="Unassembled WGS sequence"/>
</dbReference>
<evidence type="ECO:0000256" key="12">
    <source>
        <dbReference type="ARBA" id="ARBA00022989"/>
    </source>
</evidence>
<evidence type="ECO:0000256" key="9">
    <source>
        <dbReference type="ARBA" id="ARBA00022714"/>
    </source>
</evidence>
<evidence type="ECO:0000256" key="1">
    <source>
        <dbReference type="ARBA" id="ARBA00002494"/>
    </source>
</evidence>
<comment type="subcellular location">
    <subcellularLocation>
        <location evidence="2">Cell membrane</location>
        <topology evidence="2">Multi-pass membrane protein</topology>
    </subcellularLocation>
</comment>
<dbReference type="PROSITE" id="PS51296">
    <property type="entry name" value="RIESKE"/>
    <property type="match status" value="1"/>
</dbReference>
<evidence type="ECO:0000256" key="2">
    <source>
        <dbReference type="ARBA" id="ARBA00004651"/>
    </source>
</evidence>
<feature type="domain" description="Rieske" evidence="22">
    <location>
        <begin position="268"/>
        <end position="362"/>
    </location>
</feature>
<evidence type="ECO:0000256" key="19">
    <source>
        <dbReference type="ARBA" id="ARBA00032409"/>
    </source>
</evidence>
<dbReference type="InterPro" id="IPR017941">
    <property type="entry name" value="Rieske_2Fe-2S"/>
</dbReference>
<feature type="transmembrane region" description="Helical" evidence="21">
    <location>
        <begin position="170"/>
        <end position="192"/>
    </location>
</feature>
<evidence type="ECO:0000256" key="16">
    <source>
        <dbReference type="ARBA" id="ARBA00023136"/>
    </source>
</evidence>
<dbReference type="RefSeq" id="WP_192040183.1">
    <property type="nucleotide sequence ID" value="NZ_JACYWE010000010.1"/>
</dbReference>
<evidence type="ECO:0000256" key="20">
    <source>
        <dbReference type="SAM" id="MobiDB-lite"/>
    </source>
</evidence>
<dbReference type="InterPro" id="IPR036922">
    <property type="entry name" value="Rieske_2Fe-2S_sf"/>
</dbReference>
<comment type="similarity">
    <text evidence="3">Belongs to the Rieske iron-sulfur protein family.</text>
</comment>
<keyword evidence="12 21" id="KW-1133">Transmembrane helix</keyword>
<keyword evidence="9" id="KW-0001">2Fe-2S</keyword>
<keyword evidence="8 21" id="KW-0812">Transmembrane</keyword>
<dbReference type="GO" id="GO:0016705">
    <property type="term" value="F:oxidoreductase activity, acting on paired donors, with incorporation or reduction of molecular oxygen"/>
    <property type="evidence" value="ECO:0007669"/>
    <property type="project" value="UniProtKB-ARBA"/>
</dbReference>